<dbReference type="PATRIC" id="fig|1300222.3.peg.3684"/>
<dbReference type="AlphaFoldDB" id="M8DDC4"/>
<evidence type="ECO:0000313" key="5">
    <source>
        <dbReference type="EMBL" id="EMT51387.1"/>
    </source>
</evidence>
<dbReference type="InterPro" id="IPR000835">
    <property type="entry name" value="HTH_MarR-typ"/>
</dbReference>
<dbReference type="GO" id="GO:0003700">
    <property type="term" value="F:DNA-binding transcription factor activity"/>
    <property type="evidence" value="ECO:0007669"/>
    <property type="project" value="InterPro"/>
</dbReference>
<reference evidence="5 6" key="1">
    <citation type="submission" date="2013-03" db="EMBL/GenBank/DDBJ databases">
        <title>Assembly of a new bacterial strain Brevibacillus borstelensis AK1.</title>
        <authorList>
            <person name="Rajan I."/>
            <person name="PoliReddy D."/>
            <person name="Sugumar T."/>
            <person name="Rathinam K."/>
            <person name="Alqarawi S."/>
            <person name="Khalil A.B."/>
            <person name="Sivakumar N."/>
        </authorList>
    </citation>
    <scope>NUCLEOTIDE SEQUENCE [LARGE SCALE GENOMIC DNA]</scope>
    <source>
        <strain evidence="5 6">AK1</strain>
    </source>
</reference>
<dbReference type="PROSITE" id="PS01117">
    <property type="entry name" value="HTH_MARR_1"/>
    <property type="match status" value="1"/>
</dbReference>
<dbReference type="InterPro" id="IPR036390">
    <property type="entry name" value="WH_DNA-bd_sf"/>
</dbReference>
<dbReference type="GO" id="GO:0003677">
    <property type="term" value="F:DNA binding"/>
    <property type="evidence" value="ECO:0007669"/>
    <property type="project" value="UniProtKB-KW"/>
</dbReference>
<organism evidence="5 6">
    <name type="scientific">Brevibacillus borstelensis AK1</name>
    <dbReference type="NCBI Taxonomy" id="1300222"/>
    <lineage>
        <taxon>Bacteria</taxon>
        <taxon>Bacillati</taxon>
        <taxon>Bacillota</taxon>
        <taxon>Bacilli</taxon>
        <taxon>Bacillales</taxon>
        <taxon>Paenibacillaceae</taxon>
        <taxon>Brevibacillus</taxon>
    </lineage>
</organism>
<dbReference type="PANTHER" id="PTHR35790:SF4">
    <property type="entry name" value="HTH-TYPE TRANSCRIPTIONAL REGULATOR PCHR"/>
    <property type="match status" value="1"/>
</dbReference>
<keyword evidence="2" id="KW-0238">DNA-binding</keyword>
<evidence type="ECO:0000313" key="6">
    <source>
        <dbReference type="Proteomes" id="UP000012081"/>
    </source>
</evidence>
<protein>
    <submittedName>
        <fullName evidence="5">Transcriptional regulator</fullName>
    </submittedName>
</protein>
<name>M8DDC4_9BACL</name>
<feature type="domain" description="HTH marR-type" evidence="4">
    <location>
        <begin position="4"/>
        <end position="154"/>
    </location>
</feature>
<sequence>MDVKESIFQQILVLSHKQEERRKQRHDRFLDEINRLAPDCAPCKNLSLTELHVIQCIGLGGDANVTAISQKIGVTKSAVSKITAKLLTKGLITRYQLHGNQKEVYFRLSRQGEAVFSIHEQQHQNISSEWKAFLGRYTAEELAFLHRLLQDALELADQKQRDE</sequence>
<dbReference type="InterPro" id="IPR036388">
    <property type="entry name" value="WH-like_DNA-bd_sf"/>
</dbReference>
<dbReference type="PANTHER" id="PTHR35790">
    <property type="entry name" value="HTH-TYPE TRANSCRIPTIONAL REGULATOR PCHR"/>
    <property type="match status" value="1"/>
</dbReference>
<dbReference type="InterPro" id="IPR052067">
    <property type="entry name" value="Metal_resp_HTH_trans_reg"/>
</dbReference>
<dbReference type="Gene3D" id="1.10.10.10">
    <property type="entry name" value="Winged helix-like DNA-binding domain superfamily/Winged helix DNA-binding domain"/>
    <property type="match status" value="1"/>
</dbReference>
<comment type="caution">
    <text evidence="5">The sequence shown here is derived from an EMBL/GenBank/DDBJ whole genome shotgun (WGS) entry which is preliminary data.</text>
</comment>
<dbReference type="InterPro" id="IPR023187">
    <property type="entry name" value="Tscrpt_reg_MarR-type_CS"/>
</dbReference>
<dbReference type="PROSITE" id="PS50995">
    <property type="entry name" value="HTH_MARR_2"/>
    <property type="match status" value="1"/>
</dbReference>
<keyword evidence="1" id="KW-0805">Transcription regulation</keyword>
<dbReference type="EMBL" id="APBN01000008">
    <property type="protein sequence ID" value="EMT51387.1"/>
    <property type="molecule type" value="Genomic_DNA"/>
</dbReference>
<dbReference type="SUPFAM" id="SSF46785">
    <property type="entry name" value="Winged helix' DNA-binding domain"/>
    <property type="match status" value="1"/>
</dbReference>
<dbReference type="OrthoDB" id="5358347at2"/>
<keyword evidence="6" id="KW-1185">Reference proteome</keyword>
<dbReference type="SMART" id="SM00347">
    <property type="entry name" value="HTH_MARR"/>
    <property type="match status" value="1"/>
</dbReference>
<gene>
    <name evidence="5" type="ORF">I532_17578</name>
</gene>
<dbReference type="Proteomes" id="UP000012081">
    <property type="component" value="Unassembled WGS sequence"/>
</dbReference>
<evidence type="ECO:0000256" key="1">
    <source>
        <dbReference type="ARBA" id="ARBA00023015"/>
    </source>
</evidence>
<proteinExistence type="predicted"/>
<dbReference type="Pfam" id="PF01047">
    <property type="entry name" value="MarR"/>
    <property type="match status" value="1"/>
</dbReference>
<evidence type="ECO:0000256" key="2">
    <source>
        <dbReference type="ARBA" id="ARBA00023125"/>
    </source>
</evidence>
<evidence type="ECO:0000256" key="3">
    <source>
        <dbReference type="ARBA" id="ARBA00023163"/>
    </source>
</evidence>
<accession>M8DDC4</accession>
<dbReference type="STRING" id="1300222.I532_17578"/>
<keyword evidence="3" id="KW-0804">Transcription</keyword>
<evidence type="ECO:0000259" key="4">
    <source>
        <dbReference type="PROSITE" id="PS50995"/>
    </source>
</evidence>